<accession>A0A3D9DXV2</accession>
<dbReference type="Gene3D" id="3.90.1520.10">
    <property type="entry name" value="H-NOX domain"/>
    <property type="match status" value="1"/>
</dbReference>
<dbReference type="PANTHER" id="PTHR45655:SF13">
    <property type="entry name" value="SOLUBLE GUANYLATE CYCLASE GCY-32-RELATED"/>
    <property type="match status" value="1"/>
</dbReference>
<reference evidence="2 3" key="1">
    <citation type="submission" date="2018-07" db="EMBL/GenBank/DDBJ databases">
        <title>Genomic Encyclopedia of Type Strains, Phase IV (KMG-IV): sequencing the most valuable type-strain genomes for metagenomic binning, comparative biology and taxonomic classification.</title>
        <authorList>
            <person name="Goeker M."/>
        </authorList>
    </citation>
    <scope>NUCLEOTIDE SEQUENCE [LARGE SCALE GENOMIC DNA]</scope>
    <source>
        <strain evidence="2 3">DSM 14324</strain>
    </source>
</reference>
<dbReference type="Proteomes" id="UP000256334">
    <property type="component" value="Unassembled WGS sequence"/>
</dbReference>
<dbReference type="InterPro" id="IPR038158">
    <property type="entry name" value="H-NOX_domain_sf"/>
</dbReference>
<feature type="domain" description="4-vinyl reductase 4VR" evidence="1">
    <location>
        <begin position="117"/>
        <end position="177"/>
    </location>
</feature>
<proteinExistence type="predicted"/>
<dbReference type="Pfam" id="PF07700">
    <property type="entry name" value="HNOB"/>
    <property type="match status" value="1"/>
</dbReference>
<dbReference type="SMART" id="SM00989">
    <property type="entry name" value="V4R"/>
    <property type="match status" value="1"/>
</dbReference>
<dbReference type="SUPFAM" id="SSF111126">
    <property type="entry name" value="Ligand-binding domain in the NO signalling and Golgi transport"/>
    <property type="match status" value="1"/>
</dbReference>
<dbReference type="EMBL" id="QRDJ01000006">
    <property type="protein sequence ID" value="REC95612.1"/>
    <property type="molecule type" value="Genomic_DNA"/>
</dbReference>
<name>A0A3D9DXV2_9GAMM</name>
<dbReference type="OrthoDB" id="7266652at2"/>
<evidence type="ECO:0000313" key="3">
    <source>
        <dbReference type="Proteomes" id="UP000256334"/>
    </source>
</evidence>
<dbReference type="InterPro" id="IPR024096">
    <property type="entry name" value="NO_sig/Golgi_transp_ligand-bd"/>
</dbReference>
<comment type="caution">
    <text evidence="2">The sequence shown here is derived from an EMBL/GenBank/DDBJ whole genome shotgun (WGS) entry which is preliminary data.</text>
</comment>
<dbReference type="AlphaFoldDB" id="A0A3D9DXV2"/>
<dbReference type="InterPro" id="IPR004096">
    <property type="entry name" value="V4R"/>
</dbReference>
<protein>
    <submittedName>
        <fullName evidence="2">Heme-NO-binding protein</fullName>
    </submittedName>
</protein>
<dbReference type="RefSeq" id="WP_115852616.1">
    <property type="nucleotide sequence ID" value="NZ_QRDJ01000006.1"/>
</dbReference>
<evidence type="ECO:0000259" key="1">
    <source>
        <dbReference type="SMART" id="SM00989"/>
    </source>
</evidence>
<sequence length="178" mass="20431">MKGIIFNMFNDIVVSRFNEQTWEALLENARVSGAYSSLGNYDDQDMFALVGAASHHLGMTPQQCLHWMGREMLPRLGSFYPGMLERFNTTFSTLKALNNVIHPEVVRYHPDAVVPVFHYHEVSTNSMVMEYRSARGICSLAHGLMQGCSDYFNESVEIDHIQCRHRGDEHCLFRITIR</sequence>
<organism evidence="2 3">
    <name type="scientific">Kushneria indalinina DSM 14324</name>
    <dbReference type="NCBI Taxonomy" id="1122140"/>
    <lineage>
        <taxon>Bacteria</taxon>
        <taxon>Pseudomonadati</taxon>
        <taxon>Pseudomonadota</taxon>
        <taxon>Gammaproteobacteria</taxon>
        <taxon>Oceanospirillales</taxon>
        <taxon>Halomonadaceae</taxon>
        <taxon>Kushneria</taxon>
    </lineage>
</organism>
<dbReference type="PANTHER" id="PTHR45655">
    <property type="entry name" value="GUANYLATE CYCLASE SOLUBLE SUBUNIT BETA-2"/>
    <property type="match status" value="1"/>
</dbReference>
<keyword evidence="3" id="KW-1185">Reference proteome</keyword>
<dbReference type="InterPro" id="IPR011644">
    <property type="entry name" value="Heme_NO-bd"/>
</dbReference>
<evidence type="ECO:0000313" key="2">
    <source>
        <dbReference type="EMBL" id="REC95612.1"/>
    </source>
</evidence>
<dbReference type="GO" id="GO:0020037">
    <property type="term" value="F:heme binding"/>
    <property type="evidence" value="ECO:0007669"/>
    <property type="project" value="InterPro"/>
</dbReference>
<gene>
    <name evidence="2" type="ORF">C8D72_0265</name>
</gene>